<evidence type="ECO:0000313" key="9">
    <source>
        <dbReference type="Proteomes" id="UP001217089"/>
    </source>
</evidence>
<evidence type="ECO:0000256" key="2">
    <source>
        <dbReference type="ARBA" id="ARBA00022737"/>
    </source>
</evidence>
<keyword evidence="2" id="KW-0677">Repeat</keyword>
<dbReference type="Pfam" id="PF00571">
    <property type="entry name" value="CBS"/>
    <property type="match status" value="1"/>
</dbReference>
<evidence type="ECO:0000256" key="6">
    <source>
        <dbReference type="PROSITE-ProRule" id="PRU00703"/>
    </source>
</evidence>
<keyword evidence="9" id="KW-1185">Reference proteome</keyword>
<gene>
    <name evidence="8" type="ORF">KUTeg_001221</name>
</gene>
<proteinExistence type="predicted"/>
<dbReference type="InterPro" id="IPR051280">
    <property type="entry name" value="Cl-channel/antiporter"/>
</dbReference>
<evidence type="ECO:0000256" key="1">
    <source>
        <dbReference type="ARBA" id="ARBA00022448"/>
    </source>
</evidence>
<dbReference type="InterPro" id="IPR000644">
    <property type="entry name" value="CBS_dom"/>
</dbReference>
<dbReference type="PANTHER" id="PTHR11689:SF158">
    <property type="entry name" value="H(+)_CL(-) EXCHANGE TRANSPORTER 6"/>
    <property type="match status" value="1"/>
</dbReference>
<dbReference type="Proteomes" id="UP001217089">
    <property type="component" value="Unassembled WGS sequence"/>
</dbReference>
<evidence type="ECO:0000256" key="5">
    <source>
        <dbReference type="ARBA" id="ARBA00023214"/>
    </source>
</evidence>
<protein>
    <recommendedName>
        <fullName evidence="7">CBS domain-containing protein</fullName>
    </recommendedName>
</protein>
<evidence type="ECO:0000313" key="8">
    <source>
        <dbReference type="EMBL" id="KAJ8321227.1"/>
    </source>
</evidence>
<evidence type="ECO:0000256" key="4">
    <source>
        <dbReference type="ARBA" id="ARBA00023122"/>
    </source>
</evidence>
<comment type="caution">
    <text evidence="8">The sequence shown here is derived from an EMBL/GenBank/DDBJ whole genome shotgun (WGS) entry which is preliminary data.</text>
</comment>
<keyword evidence="3" id="KW-0406">Ion transport</keyword>
<keyword evidence="4 6" id="KW-0129">CBS domain</keyword>
<accession>A0ABQ9FWS2</accession>
<name>A0ABQ9FWS2_TEGGR</name>
<sequence length="131" mass="15278">MEGSAKAWFNWAPDIYLSYEELTEEYPRYPDIFDVTRSEQIDHNMVLNVEKYMNPCPYTVFPNTPVPQVFNLFRSMGLRHLPVVSHEGQVVGMITRHNLTHEYLEMCFHDMASPNHAPDQVPDHVGRSVKQ</sequence>
<dbReference type="PROSITE" id="PS51371">
    <property type="entry name" value="CBS"/>
    <property type="match status" value="1"/>
</dbReference>
<keyword evidence="1" id="KW-0813">Transport</keyword>
<dbReference type="SUPFAM" id="SSF54631">
    <property type="entry name" value="CBS-domain pair"/>
    <property type="match status" value="1"/>
</dbReference>
<evidence type="ECO:0000256" key="3">
    <source>
        <dbReference type="ARBA" id="ARBA00023065"/>
    </source>
</evidence>
<dbReference type="Gene3D" id="3.10.580.10">
    <property type="entry name" value="CBS-domain"/>
    <property type="match status" value="1"/>
</dbReference>
<dbReference type="PANTHER" id="PTHR11689">
    <property type="entry name" value="CHLORIDE CHANNEL PROTEIN CLC FAMILY MEMBER"/>
    <property type="match status" value="1"/>
</dbReference>
<reference evidence="8 9" key="1">
    <citation type="submission" date="2022-12" db="EMBL/GenBank/DDBJ databases">
        <title>Chromosome-level genome of Tegillarca granosa.</title>
        <authorList>
            <person name="Kim J."/>
        </authorList>
    </citation>
    <scope>NUCLEOTIDE SEQUENCE [LARGE SCALE GENOMIC DNA]</scope>
    <source>
        <strain evidence="8">Teg-2019</strain>
        <tissue evidence="8">Adductor muscle</tissue>
    </source>
</reference>
<feature type="domain" description="CBS" evidence="7">
    <location>
        <begin position="53"/>
        <end position="111"/>
    </location>
</feature>
<dbReference type="InterPro" id="IPR046342">
    <property type="entry name" value="CBS_dom_sf"/>
</dbReference>
<evidence type="ECO:0000259" key="7">
    <source>
        <dbReference type="PROSITE" id="PS51371"/>
    </source>
</evidence>
<keyword evidence="5" id="KW-0868">Chloride</keyword>
<dbReference type="SMART" id="SM00116">
    <property type="entry name" value="CBS"/>
    <property type="match status" value="1"/>
</dbReference>
<organism evidence="8 9">
    <name type="scientific">Tegillarca granosa</name>
    <name type="common">Malaysian cockle</name>
    <name type="synonym">Anadara granosa</name>
    <dbReference type="NCBI Taxonomy" id="220873"/>
    <lineage>
        <taxon>Eukaryota</taxon>
        <taxon>Metazoa</taxon>
        <taxon>Spiralia</taxon>
        <taxon>Lophotrochozoa</taxon>
        <taxon>Mollusca</taxon>
        <taxon>Bivalvia</taxon>
        <taxon>Autobranchia</taxon>
        <taxon>Pteriomorphia</taxon>
        <taxon>Arcoida</taxon>
        <taxon>Arcoidea</taxon>
        <taxon>Arcidae</taxon>
        <taxon>Tegillarca</taxon>
    </lineage>
</organism>
<dbReference type="EMBL" id="JARBDR010000121">
    <property type="protein sequence ID" value="KAJ8321227.1"/>
    <property type="molecule type" value="Genomic_DNA"/>
</dbReference>